<evidence type="ECO:0000256" key="5">
    <source>
        <dbReference type="ARBA" id="ARBA00023065"/>
    </source>
</evidence>
<feature type="transmembrane region" description="Helical" evidence="8">
    <location>
        <begin position="693"/>
        <end position="712"/>
    </location>
</feature>
<dbReference type="SUPFAM" id="SSF81324">
    <property type="entry name" value="Voltage-gated potassium channels"/>
    <property type="match status" value="1"/>
</dbReference>
<feature type="compositionally biased region" description="Basic residues" evidence="7">
    <location>
        <begin position="584"/>
        <end position="593"/>
    </location>
</feature>
<feature type="transmembrane region" description="Helical" evidence="8">
    <location>
        <begin position="771"/>
        <end position="795"/>
    </location>
</feature>
<dbReference type="InterPro" id="IPR013099">
    <property type="entry name" value="K_chnl_dom"/>
</dbReference>
<dbReference type="SUPFAM" id="SSF51206">
    <property type="entry name" value="cAMP-binding domain-like"/>
    <property type="match status" value="1"/>
</dbReference>
<feature type="transmembrane region" description="Helical" evidence="8">
    <location>
        <begin position="348"/>
        <end position="366"/>
    </location>
</feature>
<dbReference type="SMART" id="SM00100">
    <property type="entry name" value="cNMP"/>
    <property type="match status" value="1"/>
</dbReference>
<dbReference type="InterPro" id="IPR000595">
    <property type="entry name" value="cNMP-bd_dom"/>
</dbReference>
<feature type="compositionally biased region" description="Low complexity" evidence="7">
    <location>
        <begin position="533"/>
        <end position="543"/>
    </location>
</feature>
<dbReference type="Gene3D" id="1.10.287.70">
    <property type="match status" value="1"/>
</dbReference>
<keyword evidence="4 8" id="KW-1133">Transmembrane helix</keyword>
<keyword evidence="11" id="KW-1185">Reference proteome</keyword>
<proteinExistence type="predicted"/>
<comment type="caution">
    <text evidence="10">The sequence shown here is derived from an EMBL/GenBank/DDBJ whole genome shotgun (WGS) entry which is preliminary data.</text>
</comment>
<dbReference type="GO" id="GO:0005249">
    <property type="term" value="F:voltage-gated potassium channel activity"/>
    <property type="evidence" value="ECO:0007669"/>
    <property type="project" value="TreeGrafter"/>
</dbReference>
<feature type="transmembrane region" description="Helical" evidence="8">
    <location>
        <begin position="170"/>
        <end position="191"/>
    </location>
</feature>
<dbReference type="InterPro" id="IPR014710">
    <property type="entry name" value="RmlC-like_jellyroll"/>
</dbReference>
<dbReference type="InterPro" id="IPR018490">
    <property type="entry name" value="cNMP-bd_dom_sf"/>
</dbReference>
<dbReference type="Pfam" id="PF07885">
    <property type="entry name" value="Ion_trans_2"/>
    <property type="match status" value="1"/>
</dbReference>
<dbReference type="PROSITE" id="PS50042">
    <property type="entry name" value="CNMP_BINDING_3"/>
    <property type="match status" value="1"/>
</dbReference>
<feature type="compositionally biased region" description="Polar residues" evidence="7">
    <location>
        <begin position="544"/>
        <end position="556"/>
    </location>
</feature>
<sequence>MPFWDNAVFAHYAIPTWDGVGCLLRLIGNFEQPDQTDAIIRGVSRSVRVTKTQEWLGKPGGVWRNGWYEDGSGQRFYSDVQSTNLQDPLGILARQFDALTGLEHDCKTRHAPQACFSFPAKEWWGSHFSVTETVSWYNSVAISNGTRYGLFIYEALQIRVVESKYTLETFISNISLGLMLLRWLVCILALLNSYRLGVADWHNAGIGSLSCARSFNVLPLVLLPRLKFTLAAFWTVGCEFEGQQKALSEAWFAIYPGIAEFMLFFYSLLNFTAKVLHRRVSDKLFGPTLLFFCLMHRFRMELAQSGWFEFDGRISTVILSSQVDALRLTDFFTTDAALRMNGNIRSMFYTKLVVLALNVLPLVLFSDSMTTRGYWYRSFAVGDVEKALAVRASELAGGAIGHYWSVLASQFSRYEPYVQPSSAACPDDLVTDHVLINYEVIRLGYIVFGGKYLISIDDWYVVTALAPLRLLEKLWNHRITAFTITRCGTSFRISRTARLMRLDDPELLSIPWFDVVVVVVPVLLSGMVRGLTSSRSTGRASTSHNPISQLTSSILGSLQGRKQSKSTRSVKSKHAKVFADNRSSRSRKSRRTSGRQDDSENDAATDLAEARLQNRTGSFLDADAALTMLKRESTGPGSDEDDSDGASPSTVQRRRGLAVEMQDEMSYFSQRGGDVSFKVGHRHVIHPHGRTRAVWDVLLVLIISWILVTTPIELCFAELSARTRRAILRVDYVLDAIFLLDIVLNFMTAVEFDGKLHFSTRSIIRHYVGSWFCFDAVLTFPFYAFTSCTFAYLAFGDQEDVERALADQSLQDDSLLTKYIAASYWSMMTIATVGYGDLTVKSNTGRLFSIVAMVTGGGIFAYGISNVVDLFQQLYLDEAEHRHKMDLVNAFMHERSLPRKLRDEIRANFFHLRKATRENKVQDRAIVKLMSRTMQARVADLFCLDMMPHRLPSLAGCNAEFIHELYLVMDVKCYLPGEDIIRQDDYGTEMYFLFVGHVQVFIGHTKVAMFGPNSCFGEFAILNPRKARLATIQAMDFCETHCVEREELLKVLIRHPFMLHSIRQLVQPG</sequence>
<dbReference type="EMBL" id="JAKCXM010000047">
    <property type="protein sequence ID" value="KAJ0405319.1"/>
    <property type="molecule type" value="Genomic_DNA"/>
</dbReference>
<dbReference type="PANTHER" id="PTHR10217:SF435">
    <property type="entry name" value="POTASSIUM VOLTAGE-GATED CHANNEL PROTEIN EAG"/>
    <property type="match status" value="1"/>
</dbReference>
<evidence type="ECO:0000313" key="11">
    <source>
        <dbReference type="Proteomes" id="UP001209570"/>
    </source>
</evidence>
<dbReference type="Proteomes" id="UP001209570">
    <property type="component" value="Unassembled WGS sequence"/>
</dbReference>
<protein>
    <recommendedName>
        <fullName evidence="9">Cyclic nucleotide-binding domain-containing protein</fullName>
    </recommendedName>
</protein>
<dbReference type="PANTHER" id="PTHR10217">
    <property type="entry name" value="VOLTAGE AND LIGAND GATED POTASSIUM CHANNEL"/>
    <property type="match status" value="1"/>
</dbReference>
<dbReference type="Pfam" id="PF00520">
    <property type="entry name" value="Ion_trans"/>
    <property type="match status" value="1"/>
</dbReference>
<gene>
    <name evidence="10" type="ORF">P43SY_001078</name>
</gene>
<feature type="transmembrane region" description="Helical" evidence="8">
    <location>
        <begin position="250"/>
        <end position="269"/>
    </location>
</feature>
<evidence type="ECO:0000256" key="2">
    <source>
        <dbReference type="ARBA" id="ARBA00022448"/>
    </source>
</evidence>
<dbReference type="GO" id="GO:0005886">
    <property type="term" value="C:plasma membrane"/>
    <property type="evidence" value="ECO:0007669"/>
    <property type="project" value="TreeGrafter"/>
</dbReference>
<dbReference type="Pfam" id="PF00027">
    <property type="entry name" value="cNMP_binding"/>
    <property type="match status" value="1"/>
</dbReference>
<evidence type="ECO:0000256" key="8">
    <source>
        <dbReference type="SAM" id="Phobius"/>
    </source>
</evidence>
<dbReference type="Gene3D" id="1.10.287.630">
    <property type="entry name" value="Helix hairpin bin"/>
    <property type="match status" value="1"/>
</dbReference>
<keyword evidence="6 8" id="KW-0472">Membrane</keyword>
<accession>A0AAD5QB13</accession>
<evidence type="ECO:0000256" key="7">
    <source>
        <dbReference type="SAM" id="MobiDB-lite"/>
    </source>
</evidence>
<feature type="region of interest" description="Disordered" evidence="7">
    <location>
        <begin position="632"/>
        <end position="654"/>
    </location>
</feature>
<dbReference type="InterPro" id="IPR005821">
    <property type="entry name" value="Ion_trans_dom"/>
</dbReference>
<comment type="subcellular location">
    <subcellularLocation>
        <location evidence="1">Membrane</location>
        <topology evidence="1">Multi-pass membrane protein</topology>
    </subcellularLocation>
</comment>
<dbReference type="GO" id="GO:0042391">
    <property type="term" value="P:regulation of membrane potential"/>
    <property type="evidence" value="ECO:0007669"/>
    <property type="project" value="TreeGrafter"/>
</dbReference>
<evidence type="ECO:0000256" key="4">
    <source>
        <dbReference type="ARBA" id="ARBA00022989"/>
    </source>
</evidence>
<evidence type="ECO:0000256" key="1">
    <source>
        <dbReference type="ARBA" id="ARBA00004141"/>
    </source>
</evidence>
<keyword evidence="3 8" id="KW-0812">Transmembrane</keyword>
<evidence type="ECO:0000259" key="9">
    <source>
        <dbReference type="PROSITE" id="PS50042"/>
    </source>
</evidence>
<evidence type="ECO:0000313" key="10">
    <source>
        <dbReference type="EMBL" id="KAJ0405319.1"/>
    </source>
</evidence>
<evidence type="ECO:0000256" key="6">
    <source>
        <dbReference type="ARBA" id="ARBA00023136"/>
    </source>
</evidence>
<dbReference type="Gene3D" id="2.60.120.10">
    <property type="entry name" value="Jelly Rolls"/>
    <property type="match status" value="1"/>
</dbReference>
<keyword evidence="2" id="KW-0813">Transport</keyword>
<dbReference type="InterPro" id="IPR050818">
    <property type="entry name" value="KCNH_animal-type"/>
</dbReference>
<keyword evidence="5" id="KW-0406">Ion transport</keyword>
<evidence type="ECO:0000256" key="3">
    <source>
        <dbReference type="ARBA" id="ARBA00022692"/>
    </source>
</evidence>
<organism evidence="10 11">
    <name type="scientific">Pythium insidiosum</name>
    <name type="common">Pythiosis disease agent</name>
    <dbReference type="NCBI Taxonomy" id="114742"/>
    <lineage>
        <taxon>Eukaryota</taxon>
        <taxon>Sar</taxon>
        <taxon>Stramenopiles</taxon>
        <taxon>Oomycota</taxon>
        <taxon>Peronosporomycetes</taxon>
        <taxon>Pythiales</taxon>
        <taxon>Pythiaceae</taxon>
        <taxon>Pythium</taxon>
    </lineage>
</organism>
<feature type="transmembrane region" description="Helical" evidence="8">
    <location>
        <begin position="732"/>
        <end position="750"/>
    </location>
</feature>
<feature type="transmembrane region" description="Helical" evidence="8">
    <location>
        <begin position="847"/>
        <end position="864"/>
    </location>
</feature>
<feature type="region of interest" description="Disordered" evidence="7">
    <location>
        <begin position="533"/>
        <end position="603"/>
    </location>
</feature>
<name>A0AAD5QB13_PYTIN</name>
<feature type="compositionally biased region" description="Basic residues" evidence="7">
    <location>
        <begin position="562"/>
        <end position="576"/>
    </location>
</feature>
<dbReference type="CDD" id="cd00038">
    <property type="entry name" value="CAP_ED"/>
    <property type="match status" value="1"/>
</dbReference>
<feature type="transmembrane region" description="Helical" evidence="8">
    <location>
        <begin position="815"/>
        <end position="835"/>
    </location>
</feature>
<dbReference type="AlphaFoldDB" id="A0AAD5QB13"/>
<feature type="domain" description="Cyclic nucleotide-binding" evidence="9">
    <location>
        <begin position="953"/>
        <end position="1052"/>
    </location>
</feature>
<reference evidence="10" key="1">
    <citation type="submission" date="2021-12" db="EMBL/GenBank/DDBJ databases">
        <title>Prjna785345.</title>
        <authorList>
            <person name="Rujirawat T."/>
            <person name="Krajaejun T."/>
        </authorList>
    </citation>
    <scope>NUCLEOTIDE SEQUENCE</scope>
    <source>
        <strain evidence="10">Pi057C3</strain>
    </source>
</reference>